<dbReference type="Pfam" id="PF01526">
    <property type="entry name" value="DDE_Tnp_Tn3"/>
    <property type="match status" value="1"/>
</dbReference>
<organism evidence="2 3">
    <name type="scientific">Arthrobacter liuii</name>
    <dbReference type="NCBI Taxonomy" id="1476996"/>
    <lineage>
        <taxon>Bacteria</taxon>
        <taxon>Bacillati</taxon>
        <taxon>Actinomycetota</taxon>
        <taxon>Actinomycetes</taxon>
        <taxon>Micrococcales</taxon>
        <taxon>Micrococcaceae</taxon>
        <taxon>Arthrobacter</taxon>
    </lineage>
</organism>
<dbReference type="Proteomes" id="UP000643279">
    <property type="component" value="Unassembled WGS sequence"/>
</dbReference>
<evidence type="ECO:0000313" key="2">
    <source>
        <dbReference type="EMBL" id="GGH99955.1"/>
    </source>
</evidence>
<gene>
    <name evidence="2" type="ORF">GCM10007170_35990</name>
</gene>
<protein>
    <recommendedName>
        <fullName evidence="1">Tn3 transposase DDE domain-containing protein</fullName>
    </recommendedName>
</protein>
<name>A0ABQ2AWS2_9MICC</name>
<dbReference type="EMBL" id="BMFW01000024">
    <property type="protein sequence ID" value="GGH99955.1"/>
    <property type="molecule type" value="Genomic_DNA"/>
</dbReference>
<keyword evidence="3" id="KW-1185">Reference proteome</keyword>
<evidence type="ECO:0000313" key="3">
    <source>
        <dbReference type="Proteomes" id="UP000643279"/>
    </source>
</evidence>
<dbReference type="InterPro" id="IPR002513">
    <property type="entry name" value="Tn3_Tnp_DDE_dom"/>
</dbReference>
<comment type="caution">
    <text evidence="2">The sequence shown here is derived from an EMBL/GenBank/DDBJ whole genome shotgun (WGS) entry which is preliminary data.</text>
</comment>
<evidence type="ECO:0000259" key="1">
    <source>
        <dbReference type="Pfam" id="PF01526"/>
    </source>
</evidence>
<feature type="domain" description="Tn3 transposase DDE" evidence="1">
    <location>
        <begin position="1"/>
        <end position="271"/>
    </location>
</feature>
<proteinExistence type="predicted"/>
<reference evidence="3" key="1">
    <citation type="journal article" date="2019" name="Int. J. Syst. Evol. Microbiol.">
        <title>The Global Catalogue of Microorganisms (GCM) 10K type strain sequencing project: providing services to taxonomists for standard genome sequencing and annotation.</title>
        <authorList>
            <consortium name="The Broad Institute Genomics Platform"/>
            <consortium name="The Broad Institute Genome Sequencing Center for Infectious Disease"/>
            <person name="Wu L."/>
            <person name="Ma J."/>
        </authorList>
    </citation>
    <scope>NUCLEOTIDE SEQUENCE [LARGE SCALE GENOMIC DNA]</scope>
    <source>
        <strain evidence="3">CGMCC 1.12778</strain>
    </source>
</reference>
<sequence length="293" mass="33210">MNPKYGAGPGRLIYTHVSDQYSPFHSKLIDVGDRDATYVLDRLPYHESDLAIQEHYTDTAGFTDHLFALMHLLGYRFAPRIRNIGDTRLYTTTKDSQLSTLSPLIGGTLNTKTITEHWDEILRLAASIKTGTVTASLMMRKLGAYPRQNGLATALRELGRLERTLFLLDWLQDPGLRPKVTAGLNKGEARNTLARAVFFNRLGEIRDRSFEQQRYRASGLNLLTAAIVLWNTVYLDRSITTLNSDGKATDPELLRFLSPLGWEHINLTGDYTWPRANHIKPGKYRPLRRSAKP</sequence>
<accession>A0ABQ2AWS2</accession>